<evidence type="ECO:0000313" key="10">
    <source>
        <dbReference type="Proteomes" id="UP000655759"/>
    </source>
</evidence>
<evidence type="ECO:0000256" key="1">
    <source>
        <dbReference type="ARBA" id="ARBA00004167"/>
    </source>
</evidence>
<dbReference type="GO" id="GO:0015031">
    <property type="term" value="P:protein transport"/>
    <property type="evidence" value="ECO:0007669"/>
    <property type="project" value="UniProtKB-KW"/>
</dbReference>
<evidence type="ECO:0000313" key="9">
    <source>
        <dbReference type="EMBL" id="CAE6496019.1"/>
    </source>
</evidence>
<dbReference type="InterPro" id="IPR003369">
    <property type="entry name" value="TatA/B/E"/>
</dbReference>
<comment type="caution">
    <text evidence="9">The sequence shown here is derived from an EMBL/GenBank/DDBJ whole genome shotgun (WGS) entry which is preliminary data.</text>
</comment>
<protein>
    <recommendedName>
        <fullName evidence="11">Translocase</fullName>
    </recommendedName>
</protein>
<evidence type="ECO:0000256" key="3">
    <source>
        <dbReference type="ARBA" id="ARBA00022692"/>
    </source>
</evidence>
<evidence type="ECO:0000256" key="4">
    <source>
        <dbReference type="ARBA" id="ARBA00022927"/>
    </source>
</evidence>
<keyword evidence="4" id="KW-0653">Protein transport</keyword>
<reference evidence="9" key="1">
    <citation type="submission" date="2021-02" db="EMBL/GenBank/DDBJ databases">
        <authorList>
            <person name="Han P."/>
        </authorList>
    </citation>
    <scope>NUCLEOTIDE SEQUENCE</scope>
    <source>
        <strain evidence="9">Candidatus Nitrosotenuis uzonensis 5A</strain>
    </source>
</reference>
<keyword evidence="7 8" id="KW-0472">Membrane</keyword>
<accession>A0A812EZI7</accession>
<evidence type="ECO:0000256" key="8">
    <source>
        <dbReference type="SAM" id="Phobius"/>
    </source>
</evidence>
<keyword evidence="6" id="KW-0811">Translocation</keyword>
<keyword evidence="2" id="KW-0813">Transport</keyword>
<evidence type="ECO:0000256" key="2">
    <source>
        <dbReference type="ARBA" id="ARBA00022448"/>
    </source>
</evidence>
<comment type="subcellular location">
    <subcellularLocation>
        <location evidence="1">Membrane</location>
        <topology evidence="1">Single-pass membrane protein</topology>
    </subcellularLocation>
</comment>
<dbReference type="RefSeq" id="WP_205099476.1">
    <property type="nucleotide sequence ID" value="NZ_CAJNAQ010000005.1"/>
</dbReference>
<proteinExistence type="predicted"/>
<sequence>MLEYSLNILGSEWIIIIFVGLLALLGTNRLPDVTRKLGKAVGQYNKTKNEIQSQLGSAINANLNITAPVQNERQKMEFIAKSLGIDFSVMTNDELRKAIADKMAAQSSDVVSKD</sequence>
<gene>
    <name evidence="9" type="ORF">NUZ5A_50479</name>
</gene>
<evidence type="ECO:0000256" key="5">
    <source>
        <dbReference type="ARBA" id="ARBA00022989"/>
    </source>
</evidence>
<organism evidence="9 10">
    <name type="scientific">Candidatus Nitrosotenuis uzonensis</name>
    <dbReference type="NCBI Taxonomy" id="1407055"/>
    <lineage>
        <taxon>Archaea</taxon>
        <taxon>Nitrososphaerota</taxon>
        <taxon>Candidatus Nitrosotenuis</taxon>
    </lineage>
</organism>
<dbReference type="Proteomes" id="UP000655759">
    <property type="component" value="Unassembled WGS sequence"/>
</dbReference>
<keyword evidence="3 8" id="KW-0812">Transmembrane</keyword>
<evidence type="ECO:0000256" key="7">
    <source>
        <dbReference type="ARBA" id="ARBA00023136"/>
    </source>
</evidence>
<name>A0A812EZI7_9ARCH</name>
<evidence type="ECO:0000256" key="6">
    <source>
        <dbReference type="ARBA" id="ARBA00023010"/>
    </source>
</evidence>
<keyword evidence="5 8" id="KW-1133">Transmembrane helix</keyword>
<dbReference type="Pfam" id="PF02416">
    <property type="entry name" value="TatA_B_E"/>
    <property type="match status" value="1"/>
</dbReference>
<feature type="transmembrane region" description="Helical" evidence="8">
    <location>
        <begin position="6"/>
        <end position="26"/>
    </location>
</feature>
<dbReference type="GO" id="GO:0016020">
    <property type="term" value="C:membrane"/>
    <property type="evidence" value="ECO:0007669"/>
    <property type="project" value="UniProtKB-ARBA"/>
</dbReference>
<dbReference type="AlphaFoldDB" id="A0A812EZI7"/>
<dbReference type="Gene3D" id="1.20.5.3310">
    <property type="match status" value="1"/>
</dbReference>
<evidence type="ECO:0008006" key="11">
    <source>
        <dbReference type="Google" id="ProtNLM"/>
    </source>
</evidence>
<dbReference type="EMBL" id="CAJNAQ010000005">
    <property type="protein sequence ID" value="CAE6496019.1"/>
    <property type="molecule type" value="Genomic_DNA"/>
</dbReference>